<keyword evidence="2" id="KW-1185">Reference proteome</keyword>
<sequence length="93" mass="10512">MWVETSDSEEQLAAAATARTRQQLTDDAHLCWGKRGRCNKAPSHSFHRLKFPLRPLTRDFTSARLDPPPFWNSQSTNGCISPQLLSKVDVFLA</sequence>
<accession>A0AAV4MPB7</accession>
<comment type="caution">
    <text evidence="1">The sequence shown here is derived from an EMBL/GenBank/DDBJ whole genome shotgun (WGS) entry which is preliminary data.</text>
</comment>
<evidence type="ECO:0000313" key="2">
    <source>
        <dbReference type="Proteomes" id="UP001054945"/>
    </source>
</evidence>
<dbReference type="Proteomes" id="UP001054945">
    <property type="component" value="Unassembled WGS sequence"/>
</dbReference>
<organism evidence="1 2">
    <name type="scientific">Caerostris extrusa</name>
    <name type="common">Bark spider</name>
    <name type="synonym">Caerostris bankana</name>
    <dbReference type="NCBI Taxonomy" id="172846"/>
    <lineage>
        <taxon>Eukaryota</taxon>
        <taxon>Metazoa</taxon>
        <taxon>Ecdysozoa</taxon>
        <taxon>Arthropoda</taxon>
        <taxon>Chelicerata</taxon>
        <taxon>Arachnida</taxon>
        <taxon>Araneae</taxon>
        <taxon>Araneomorphae</taxon>
        <taxon>Entelegynae</taxon>
        <taxon>Araneoidea</taxon>
        <taxon>Araneidae</taxon>
        <taxon>Caerostris</taxon>
    </lineage>
</organism>
<reference evidence="1 2" key="1">
    <citation type="submission" date="2021-06" db="EMBL/GenBank/DDBJ databases">
        <title>Caerostris extrusa draft genome.</title>
        <authorList>
            <person name="Kono N."/>
            <person name="Arakawa K."/>
        </authorList>
    </citation>
    <scope>NUCLEOTIDE SEQUENCE [LARGE SCALE GENOMIC DNA]</scope>
</reference>
<evidence type="ECO:0000313" key="1">
    <source>
        <dbReference type="EMBL" id="GIX74392.1"/>
    </source>
</evidence>
<protein>
    <submittedName>
        <fullName evidence="1">Uncharacterized protein</fullName>
    </submittedName>
</protein>
<dbReference type="EMBL" id="BPLR01020065">
    <property type="protein sequence ID" value="GIX74392.1"/>
    <property type="molecule type" value="Genomic_DNA"/>
</dbReference>
<dbReference type="AlphaFoldDB" id="A0AAV4MPB7"/>
<gene>
    <name evidence="1" type="ORF">CEXT_453241</name>
</gene>
<proteinExistence type="predicted"/>
<name>A0AAV4MPB7_CAEEX</name>